<accession>J0WJP8</accession>
<dbReference type="Proteomes" id="UP000004578">
    <property type="component" value="Unassembled WGS sequence"/>
</dbReference>
<organism evidence="1 2">
    <name type="scientific">Schaalia georgiae F0490</name>
    <dbReference type="NCBI Taxonomy" id="1125717"/>
    <lineage>
        <taxon>Bacteria</taxon>
        <taxon>Bacillati</taxon>
        <taxon>Actinomycetota</taxon>
        <taxon>Actinomycetes</taxon>
        <taxon>Actinomycetales</taxon>
        <taxon>Actinomycetaceae</taxon>
        <taxon>Schaalia</taxon>
    </lineage>
</organism>
<reference evidence="1 2" key="1">
    <citation type="submission" date="2012-05" db="EMBL/GenBank/DDBJ databases">
        <authorList>
            <person name="Harkins D.M."/>
            <person name="Madupu R."/>
            <person name="Durkin A.S."/>
            <person name="Torralba M."/>
            <person name="Methe B."/>
            <person name="Sutton G.G."/>
            <person name="Nelson K.E."/>
        </authorList>
    </citation>
    <scope>NUCLEOTIDE SEQUENCE [LARGE SCALE GENOMIC DNA]</scope>
    <source>
        <strain evidence="1 2">F0490</strain>
    </source>
</reference>
<keyword evidence="2" id="KW-1185">Reference proteome</keyword>
<evidence type="ECO:0000313" key="1">
    <source>
        <dbReference type="EMBL" id="EJF36766.1"/>
    </source>
</evidence>
<gene>
    <name evidence="1" type="ORF">HMPREF1317_2329</name>
</gene>
<evidence type="ECO:0000313" key="2">
    <source>
        <dbReference type="Proteomes" id="UP000004578"/>
    </source>
</evidence>
<proteinExistence type="predicted"/>
<dbReference type="EMBL" id="AKFS01000288">
    <property type="protein sequence ID" value="EJF36766.1"/>
    <property type="molecule type" value="Genomic_DNA"/>
</dbReference>
<comment type="caution">
    <text evidence="1">The sequence shown here is derived from an EMBL/GenBank/DDBJ whole genome shotgun (WGS) entry which is preliminary data.</text>
</comment>
<sequence>MSAPHGVVIRAHPRHEGALVEAIRASDEDLEVVRRCADMAEVSAAARSGVADLAVLDAADPDVDRPLLAELSRAGMR</sequence>
<feature type="non-terminal residue" evidence="1">
    <location>
        <position position="77"/>
    </location>
</feature>
<name>J0WJP8_9ACTO</name>
<dbReference type="AlphaFoldDB" id="J0WJP8"/>
<protein>
    <submittedName>
        <fullName evidence="1">Uncharacterized protein</fullName>
    </submittedName>
</protein>